<reference evidence="1 2" key="1">
    <citation type="submission" date="2019-01" db="EMBL/GenBank/DDBJ databases">
        <authorList>
            <person name="Zhang S."/>
        </authorList>
    </citation>
    <scope>NUCLEOTIDE SEQUENCE [LARGE SCALE GENOMIC DNA]</scope>
    <source>
        <strain evidence="1 2">1626</strain>
    </source>
</reference>
<dbReference type="Proteomes" id="UP000298681">
    <property type="component" value="Unassembled WGS sequence"/>
</dbReference>
<comment type="caution">
    <text evidence="1">The sequence shown here is derived from an EMBL/GenBank/DDBJ whole genome shotgun (WGS) entry which is preliminary data.</text>
</comment>
<name>A0A4Z1R6U0_9GAMM</name>
<sequence>MTAPHGPQDRFDHAARRLHDDALRQITPRTLARLRPRSPAAPATALPSRRPAFALAAACVLALAALLGMQLLPEADSPAPANATMVARQLPAPPQVSDPLATLEEDPDMFLWLASIEAQPVAME</sequence>
<proteinExistence type="predicted"/>
<keyword evidence="2" id="KW-1185">Reference proteome</keyword>
<dbReference type="RefSeq" id="WP_134674006.1">
    <property type="nucleotide sequence ID" value="NZ_CP039383.2"/>
</dbReference>
<evidence type="ECO:0000313" key="2">
    <source>
        <dbReference type="Proteomes" id="UP000298681"/>
    </source>
</evidence>
<gene>
    <name evidence="1" type="ORF">E4582_07675</name>
</gene>
<dbReference type="OrthoDB" id="5976069at2"/>
<evidence type="ECO:0008006" key="3">
    <source>
        <dbReference type="Google" id="ProtNLM"/>
    </source>
</evidence>
<dbReference type="AlphaFoldDB" id="A0A4Z1R6U0"/>
<organism evidence="1 2">
    <name type="scientific">Luteimonas yindakuii</name>
    <dbReference type="NCBI Taxonomy" id="2565782"/>
    <lineage>
        <taxon>Bacteria</taxon>
        <taxon>Pseudomonadati</taxon>
        <taxon>Pseudomonadota</taxon>
        <taxon>Gammaproteobacteria</taxon>
        <taxon>Lysobacterales</taxon>
        <taxon>Lysobacteraceae</taxon>
        <taxon>Luteimonas</taxon>
    </lineage>
</organism>
<evidence type="ECO:0000313" key="1">
    <source>
        <dbReference type="EMBL" id="TKS54646.1"/>
    </source>
</evidence>
<accession>A0A4Z1R6U0</accession>
<dbReference type="EMBL" id="SPUH01000001">
    <property type="protein sequence ID" value="TKS54646.1"/>
    <property type="molecule type" value="Genomic_DNA"/>
</dbReference>
<protein>
    <recommendedName>
        <fullName evidence="3">DUF3379 domain-containing protein</fullName>
    </recommendedName>
</protein>